<dbReference type="Gene3D" id="3.40.50.150">
    <property type="entry name" value="Vaccinia Virus protein VP39"/>
    <property type="match status" value="1"/>
</dbReference>
<dbReference type="AlphaFoldDB" id="X0AJN1"/>
<dbReference type="Pfam" id="PF08241">
    <property type="entry name" value="Methyltransf_11"/>
    <property type="match status" value="1"/>
</dbReference>
<dbReference type="PANTHER" id="PTHR44942">
    <property type="entry name" value="METHYLTRANSF_11 DOMAIN-CONTAINING PROTEIN"/>
    <property type="match status" value="1"/>
</dbReference>
<dbReference type="Proteomes" id="UP000030703">
    <property type="component" value="Unassembled WGS sequence"/>
</dbReference>
<dbReference type="HOGENOM" id="CLU_049344_1_0_1"/>
<dbReference type="SUPFAM" id="SSF53335">
    <property type="entry name" value="S-adenosyl-L-methionine-dependent methyltransferases"/>
    <property type="match status" value="1"/>
</dbReference>
<reference evidence="2" key="1">
    <citation type="submission" date="2012-04" db="EMBL/GenBank/DDBJ databases">
        <title>The Genome Sequence of Fusarium oxysporum melonis.</title>
        <authorList>
            <consortium name="The Broad Institute Genome Sequencing Platform"/>
            <person name="Ma L.-J."/>
            <person name="Gale L.R."/>
            <person name="Schwartz D.C."/>
            <person name="Zhou S."/>
            <person name="Corby-Kistler H."/>
            <person name="Young S.K."/>
            <person name="Zeng Q."/>
            <person name="Gargeya S."/>
            <person name="Fitzgerald M."/>
            <person name="Haas B."/>
            <person name="Abouelleil A."/>
            <person name="Alvarado L."/>
            <person name="Arachchi H.M."/>
            <person name="Berlin A."/>
            <person name="Brown A."/>
            <person name="Chapman S.B."/>
            <person name="Chen Z."/>
            <person name="Dunbar C."/>
            <person name="Freedman E."/>
            <person name="Gearin G."/>
            <person name="Goldberg J."/>
            <person name="Griggs A."/>
            <person name="Gujja S."/>
            <person name="Heiman D."/>
            <person name="Howarth C."/>
            <person name="Larson L."/>
            <person name="Lui A."/>
            <person name="MacDonald P.J.P."/>
            <person name="Montmayeur A."/>
            <person name="Murphy C."/>
            <person name="Neiman D."/>
            <person name="Pearson M."/>
            <person name="Priest M."/>
            <person name="Roberts A."/>
            <person name="Saif S."/>
            <person name="Shea T."/>
            <person name="Shenoy N."/>
            <person name="Sisk P."/>
            <person name="Stolte C."/>
            <person name="Sykes S."/>
            <person name="Wortman J."/>
            <person name="Nusbaum C."/>
            <person name="Birren B."/>
        </authorList>
    </citation>
    <scope>NUCLEOTIDE SEQUENCE</scope>
    <source>
        <strain evidence="2">26406</strain>
    </source>
</reference>
<dbReference type="EMBL" id="JH659332">
    <property type="protein sequence ID" value="EXK40798.1"/>
    <property type="molecule type" value="Genomic_DNA"/>
</dbReference>
<name>X0AJN1_FUSOX</name>
<gene>
    <name evidence="2" type="ORF">FOMG_07539</name>
</gene>
<dbReference type="InterPro" id="IPR013216">
    <property type="entry name" value="Methyltransf_11"/>
</dbReference>
<proteinExistence type="predicted"/>
<feature type="domain" description="Methyltransferase type 11" evidence="1">
    <location>
        <begin position="49"/>
        <end position="148"/>
    </location>
</feature>
<evidence type="ECO:0000259" key="1">
    <source>
        <dbReference type="Pfam" id="PF08241"/>
    </source>
</evidence>
<dbReference type="InterPro" id="IPR029063">
    <property type="entry name" value="SAM-dependent_MTases_sf"/>
</dbReference>
<dbReference type="OrthoDB" id="10027013at2759"/>
<evidence type="ECO:0000313" key="2">
    <source>
        <dbReference type="EMBL" id="EXK40798.1"/>
    </source>
</evidence>
<dbReference type="PANTHER" id="PTHR44942:SF10">
    <property type="entry name" value="METHYLTRANSFERASE TYPE 11 DOMAIN-CONTAINING PROTEIN"/>
    <property type="match status" value="1"/>
</dbReference>
<dbReference type="InterPro" id="IPR051052">
    <property type="entry name" value="Diverse_substrate_MTase"/>
</dbReference>
<organism evidence="2">
    <name type="scientific">Fusarium oxysporum f. sp. melonis 26406</name>
    <dbReference type="NCBI Taxonomy" id="1089452"/>
    <lineage>
        <taxon>Eukaryota</taxon>
        <taxon>Fungi</taxon>
        <taxon>Dikarya</taxon>
        <taxon>Ascomycota</taxon>
        <taxon>Pezizomycotina</taxon>
        <taxon>Sordariomycetes</taxon>
        <taxon>Hypocreomycetidae</taxon>
        <taxon>Hypocreales</taxon>
        <taxon>Nectriaceae</taxon>
        <taxon>Fusarium</taxon>
        <taxon>Fusarium oxysporum species complex</taxon>
    </lineage>
</organism>
<dbReference type="CDD" id="cd02440">
    <property type="entry name" value="AdoMet_MTases"/>
    <property type="match status" value="1"/>
</dbReference>
<dbReference type="VEuPathDB" id="FungiDB:FOMG_07539"/>
<protein>
    <recommendedName>
        <fullName evidence="1">Methyltransferase type 11 domain-containing protein</fullName>
    </recommendedName>
</protein>
<accession>X0AJN1</accession>
<reference evidence="2" key="2">
    <citation type="submission" date="2012-05" db="EMBL/GenBank/DDBJ databases">
        <title>Annotation of the Genome Sequence of Fusarium oxysporum f. sp. melonis 26406.</title>
        <authorList>
            <consortium name="The Broad Institute Genomics Platform"/>
            <person name="Ma L.-J."/>
            <person name="Corby-Kistler H."/>
            <person name="Broz K."/>
            <person name="Gale L.R."/>
            <person name="Jonkers W."/>
            <person name="O'Donnell K."/>
            <person name="Ploetz R."/>
            <person name="Steinberg C."/>
            <person name="Schwartz D.C."/>
            <person name="VanEtten H."/>
            <person name="Zhou S."/>
            <person name="Young S.K."/>
            <person name="Zeng Q."/>
            <person name="Gargeya S."/>
            <person name="Fitzgerald M."/>
            <person name="Abouelleil A."/>
            <person name="Alvarado L."/>
            <person name="Chapman S.B."/>
            <person name="Gainer-Dewar J."/>
            <person name="Goldberg J."/>
            <person name="Griggs A."/>
            <person name="Gujja S."/>
            <person name="Hansen M."/>
            <person name="Howarth C."/>
            <person name="Imamovic A."/>
            <person name="Ireland A."/>
            <person name="Larimer J."/>
            <person name="McCowan C."/>
            <person name="Murphy C."/>
            <person name="Pearson M."/>
            <person name="Poon T.W."/>
            <person name="Priest M."/>
            <person name="Roberts A."/>
            <person name="Saif S."/>
            <person name="Shea T."/>
            <person name="Sykes S."/>
            <person name="Wortman J."/>
            <person name="Nusbaum C."/>
            <person name="Birren B."/>
        </authorList>
    </citation>
    <scope>NUCLEOTIDE SEQUENCE</scope>
    <source>
        <strain evidence="2">26406</strain>
    </source>
</reference>
<sequence>MSTSEATFWSYTQAQGESYATGRPGYFPELFKIILNHHASSGGRLDTVLDVGCGTGQATGDLAPFFNNAIGIDPSEGMITFARETIKSSALSIRFEVSAAEALGIDLEPPIANNSVDLLTAATAAHWFDMTQFWRSAARVVEAGGTVALWARTGMSVDPTETPNGAAIKAAYYKQGNTLTRDLYVDLPLPWTIETPVTGFDKSGFICKEWSHNTESSETEDLGTGKTLTPEEFEKLIGTSSPVARWREANPDKAGTEEDVARKARGLIYSFLHEVGVELDEELLRGRTELVLLMVKKEVEERTQATKVSYDTPRRYIIYIGYIKKYICY</sequence>
<dbReference type="GO" id="GO:0008757">
    <property type="term" value="F:S-adenosylmethionine-dependent methyltransferase activity"/>
    <property type="evidence" value="ECO:0007669"/>
    <property type="project" value="InterPro"/>
</dbReference>